<protein>
    <submittedName>
        <fullName evidence="1">Uu.00g059840.m01.CDS01</fullName>
    </submittedName>
</protein>
<name>A0AAI8YMF4_9PEZI</name>
<accession>A0AAI8YMF4</accession>
<comment type="caution">
    <text evidence="1">The sequence shown here is derived from an EMBL/GenBank/DDBJ whole genome shotgun (WGS) entry which is preliminary data.</text>
</comment>
<evidence type="ECO:0000313" key="2">
    <source>
        <dbReference type="Proteomes" id="UP001295740"/>
    </source>
</evidence>
<dbReference type="EMBL" id="CAUWAG010000013">
    <property type="protein sequence ID" value="CAJ2510084.1"/>
    <property type="molecule type" value="Genomic_DNA"/>
</dbReference>
<evidence type="ECO:0000313" key="1">
    <source>
        <dbReference type="EMBL" id="CAJ2510084.1"/>
    </source>
</evidence>
<dbReference type="AlphaFoldDB" id="A0AAI8YMF4"/>
<gene>
    <name evidence="1" type="ORF">KHLLAP_LOCUS10552</name>
</gene>
<keyword evidence="2" id="KW-1185">Reference proteome</keyword>
<reference evidence="1" key="1">
    <citation type="submission" date="2023-10" db="EMBL/GenBank/DDBJ databases">
        <authorList>
            <person name="Hackl T."/>
        </authorList>
    </citation>
    <scope>NUCLEOTIDE SEQUENCE</scope>
</reference>
<sequence length="270" mass="29144">MAAKWGLSPRQIAACDRREVILVGWGDAHHHSAIKATTWYRQGKMLEHWDLKAHHLVRARFSNQRHPPNFLACLKVFGIPTKFEGLSIAGNSGNQTAFALHLLLAFCFLSPDLKKIIIEHRDLPMLAANVGNGQVLTRTNIPVDATASQSRVAYSQPLRPAVSSFKAITNSTPSSAAVYSLSDVASRGGQAPHAAHSLLVRSNITMAALAPATADTYRLLTAGMHASRLHKDRTAFAPANAPYVIQISRGGQTFNVNVAAIGPTATKMNT</sequence>
<organism evidence="1 2">
    <name type="scientific">Anthostomella pinea</name>
    <dbReference type="NCBI Taxonomy" id="933095"/>
    <lineage>
        <taxon>Eukaryota</taxon>
        <taxon>Fungi</taxon>
        <taxon>Dikarya</taxon>
        <taxon>Ascomycota</taxon>
        <taxon>Pezizomycotina</taxon>
        <taxon>Sordariomycetes</taxon>
        <taxon>Xylariomycetidae</taxon>
        <taxon>Xylariales</taxon>
        <taxon>Xylariaceae</taxon>
        <taxon>Anthostomella</taxon>
    </lineage>
</organism>
<dbReference type="Proteomes" id="UP001295740">
    <property type="component" value="Unassembled WGS sequence"/>
</dbReference>
<proteinExistence type="predicted"/>